<feature type="compositionally biased region" description="Low complexity" evidence="3">
    <location>
        <begin position="435"/>
        <end position="447"/>
    </location>
</feature>
<feature type="compositionally biased region" description="Polar residues" evidence="3">
    <location>
        <begin position="138"/>
        <end position="151"/>
    </location>
</feature>
<feature type="region of interest" description="Disordered" evidence="3">
    <location>
        <begin position="402"/>
        <end position="453"/>
    </location>
</feature>
<dbReference type="PANTHER" id="PTHR36100:SF1">
    <property type="entry name" value="BUD SITE SELECTION PROTEIN 4"/>
    <property type="match status" value="1"/>
</dbReference>
<feature type="region of interest" description="Disordered" evidence="3">
    <location>
        <begin position="134"/>
        <end position="159"/>
    </location>
</feature>
<feature type="compositionally biased region" description="Polar residues" evidence="3">
    <location>
        <begin position="1007"/>
        <end position="1038"/>
    </location>
</feature>
<dbReference type="PROSITE" id="PS50003">
    <property type="entry name" value="PH_DOMAIN"/>
    <property type="match status" value="1"/>
</dbReference>
<feature type="compositionally biased region" description="Polar residues" evidence="3">
    <location>
        <begin position="1098"/>
        <end position="1109"/>
    </location>
</feature>
<dbReference type="Proteomes" id="UP000037751">
    <property type="component" value="Unassembled WGS sequence"/>
</dbReference>
<keyword evidence="6" id="KW-1185">Reference proteome</keyword>
<dbReference type="InterPro" id="IPR001849">
    <property type="entry name" value="PH_domain"/>
</dbReference>
<accession>A0A0M8MUM6</accession>
<comment type="caution">
    <text evidence="5">The sequence shown here is derived from an EMBL/GenBank/DDBJ whole genome shotgun (WGS) entry which is preliminary data.</text>
</comment>
<dbReference type="RefSeq" id="XP_017991573.1">
    <property type="nucleotide sequence ID" value="XM_018138573.1"/>
</dbReference>
<protein>
    <recommendedName>
        <fullName evidence="4">PH domain-containing protein</fullName>
    </recommendedName>
</protein>
<evidence type="ECO:0000313" key="5">
    <source>
        <dbReference type="EMBL" id="KOS13941.1"/>
    </source>
</evidence>
<feature type="domain" description="PH" evidence="4">
    <location>
        <begin position="821"/>
        <end position="926"/>
    </location>
</feature>
<feature type="region of interest" description="Disordered" evidence="3">
    <location>
        <begin position="336"/>
        <end position="356"/>
    </location>
</feature>
<feature type="compositionally biased region" description="Polar residues" evidence="3">
    <location>
        <begin position="419"/>
        <end position="434"/>
    </location>
</feature>
<dbReference type="SMART" id="SM00233">
    <property type="entry name" value="PH"/>
    <property type="match status" value="1"/>
</dbReference>
<feature type="compositionally biased region" description="Polar residues" evidence="3">
    <location>
        <begin position="467"/>
        <end position="480"/>
    </location>
</feature>
<feature type="region of interest" description="Disordered" evidence="3">
    <location>
        <begin position="943"/>
        <end position="1159"/>
    </location>
</feature>
<dbReference type="OrthoDB" id="2123378at2759"/>
<name>A0A0M8MUM6_9BASI</name>
<dbReference type="VEuPathDB" id="FungiDB:Malapachy_4118"/>
<evidence type="ECO:0000313" key="6">
    <source>
        <dbReference type="Proteomes" id="UP000037751"/>
    </source>
</evidence>
<dbReference type="STRING" id="77020.A0A0M8MUM6"/>
<sequence>MRRTQEESGNMPVPAPMDQEYRAEKPLDESFSAHLGLGAVISKTPSTAPSTDTRMPRVMDRPASAIQAGSKPFHRVDQEKSAIPAHLFLGTSGRPGTMPSLSTVDRIVVNDVLEQYKPSDESLANMSLSYDEREAVRQSLSVPTPGPTSDVSLDGPPPPPQADVKVTHISNFRSDSPTREYAWKHPNEAPVSSTTEPTTEPAPVLPNVAPSRSFGYSMDLLDLAPRADQSLLEGLGIDTGVPQQPGMYDMSREYAPSMTTMRTTAHDDDVLTEAPQGVVQEEEMVDVDALLAEDSMAMEDGTDLVDQLLEEDGLANVPDAPTTGIGRSATMRRIVSNKSPESAPLPSLPTPDLPTLPSWSPILIDNLDKDTDTAPAPRRRAVELPPRTVRPHITRDAIRARMERQYESPAKPSVGARRSATSLRSPLTQMASELQTKASQATTSAQTVPHTLSKELQRQSTWFGDGSMTSAAGVSQTGSVQAAHEVPGTSEDGSDVFLSPASHAEPTLDETQEDTTAPAPQADESNGPETAFGNVLDRELRRIVRESDQKYRIHERGVYVDMMPYEQPYAGHKAWKRVQQPNEVATLARTSLASTRAPEAHGMYTTGRLFLAMDSYLPPSSVPVYPDSTFSCILDNGIHRVKTASMPLHRAKDGASPIDQEFELLESPNFAITLTFMLDQVRAESEGAPSELGGLSGEARSGVGKFFSKHLGTRSSKLKTGTAGLGAPRSTTPRTPYLGQVKVVLDEVRAQCYTKRLSMAMPVLDVEATRTNRWTSSKSRGTLHIHLFYLPPVPKSLEGTLPGNIDEAVQGMNAVAWRNTSTTYEGTLTQLGGDCSSWRRRPMRIVGLNLICYNEVTRRPTTRIDLVQALSVEPCGQSAGARDSEDVCAMPHSFCLTFRDGEKIYLYADTELQCREWMYVLQNIVMHKLTPPPPWALAAEDAVKGPAAGSSSGPSPKPPAAEAPLPTGTAMQAPKASVTPAPPATTQMPSPGAPAMGEPGPAAPRPSSQQQRASFTNPASQPMQPSMTQRTSTSQYTNPSRPSQQSQQTQQSKHSFFSHLTNPLPGKRGAKARRRAQAQAQAQAETQASSALEEPPQRWSTSQPRTSAALSRDMNRPASQDSTVSPPASSMQPAPWPTDTATFSQAAWHPYAQAQTQTPAQGAYDMPYYDQEMTQHADDPQYAQAHYDANAYTYEQNAELFAQPSQSYFDPAIMPTAGDVPQPPYTSHAATTQPQAYYAPETYEAPMPRPVSVEEMPSSHSFSSVTRIAPGSNIPAETSFGAESVPTPPPKSPAKMPQNFAAMNEATGAQPSSWYDPAAQAPPASTTKRRARDTAQRLFGLRRRK</sequence>
<evidence type="ECO:0000256" key="3">
    <source>
        <dbReference type="SAM" id="MobiDB-lite"/>
    </source>
</evidence>
<dbReference type="PANTHER" id="PTHR36100">
    <property type="entry name" value="BUD SITE SELECTION PROTEIN 4"/>
    <property type="match status" value="1"/>
</dbReference>
<reference evidence="5 6" key="1">
    <citation type="submission" date="2015-07" db="EMBL/GenBank/DDBJ databases">
        <title>Draft Genome Sequence of Malassezia furfur CBS1878 and Malassezia pachydermatis CBS1879.</title>
        <authorList>
            <person name="Triana S."/>
            <person name="Ohm R."/>
            <person name="Gonzalez A."/>
            <person name="DeCock H."/>
            <person name="Restrepo S."/>
            <person name="Celis A."/>
        </authorList>
    </citation>
    <scope>NUCLEOTIDE SEQUENCE [LARGE SCALE GENOMIC DNA]</scope>
    <source>
        <strain evidence="5 6">CBS 1879</strain>
    </source>
</reference>
<proteinExistence type="predicted"/>
<dbReference type="InterPro" id="IPR052007">
    <property type="entry name" value="Bud4"/>
</dbReference>
<feature type="region of interest" description="Disordered" evidence="3">
    <location>
        <begin position="1275"/>
        <end position="1345"/>
    </location>
</feature>
<keyword evidence="1" id="KW-0132">Cell division</keyword>
<dbReference type="EMBL" id="LGAV01000004">
    <property type="protein sequence ID" value="KOS13941.1"/>
    <property type="molecule type" value="Genomic_DNA"/>
</dbReference>
<dbReference type="SUPFAM" id="SSF50729">
    <property type="entry name" value="PH domain-like"/>
    <property type="match status" value="1"/>
</dbReference>
<feature type="region of interest" description="Disordered" evidence="3">
    <location>
        <begin position="1"/>
        <end position="28"/>
    </location>
</feature>
<dbReference type="GO" id="GO:0051301">
    <property type="term" value="P:cell division"/>
    <property type="evidence" value="ECO:0007669"/>
    <property type="project" value="UniProtKB-KW"/>
</dbReference>
<feature type="compositionally biased region" description="Basic and acidic residues" evidence="3">
    <location>
        <begin position="19"/>
        <end position="28"/>
    </location>
</feature>
<dbReference type="Gene3D" id="2.30.29.30">
    <property type="entry name" value="Pleckstrin-homology domain (PH domain)/Phosphotyrosine-binding domain (PTB)"/>
    <property type="match status" value="1"/>
</dbReference>
<dbReference type="Pfam" id="PF00169">
    <property type="entry name" value="PH"/>
    <property type="match status" value="1"/>
</dbReference>
<keyword evidence="2" id="KW-0131">Cell cycle</keyword>
<evidence type="ECO:0000259" key="4">
    <source>
        <dbReference type="PROSITE" id="PS50003"/>
    </source>
</evidence>
<dbReference type="GO" id="GO:0005525">
    <property type="term" value="F:GTP binding"/>
    <property type="evidence" value="ECO:0007669"/>
    <property type="project" value="TreeGrafter"/>
</dbReference>
<evidence type="ECO:0000256" key="1">
    <source>
        <dbReference type="ARBA" id="ARBA00022618"/>
    </source>
</evidence>
<evidence type="ECO:0000256" key="2">
    <source>
        <dbReference type="ARBA" id="ARBA00023306"/>
    </source>
</evidence>
<feature type="compositionally biased region" description="Low complexity" evidence="3">
    <location>
        <begin position="1039"/>
        <end position="1059"/>
    </location>
</feature>
<organism evidence="5 6">
    <name type="scientific">Malassezia pachydermatis</name>
    <dbReference type="NCBI Taxonomy" id="77020"/>
    <lineage>
        <taxon>Eukaryota</taxon>
        <taxon>Fungi</taxon>
        <taxon>Dikarya</taxon>
        <taxon>Basidiomycota</taxon>
        <taxon>Ustilaginomycotina</taxon>
        <taxon>Malasseziomycetes</taxon>
        <taxon>Malasseziales</taxon>
        <taxon>Malasseziaceae</taxon>
        <taxon>Malassezia</taxon>
    </lineage>
</organism>
<feature type="compositionally biased region" description="Low complexity" evidence="3">
    <location>
        <begin position="945"/>
        <end position="954"/>
    </location>
</feature>
<gene>
    <name evidence="5" type="ORF">Malapachy_4118</name>
</gene>
<dbReference type="GeneID" id="28730449"/>
<feature type="region of interest" description="Disordered" evidence="3">
    <location>
        <begin position="177"/>
        <end position="204"/>
    </location>
</feature>
<feature type="compositionally biased region" description="Polar residues" evidence="3">
    <location>
        <begin position="1117"/>
        <end position="1132"/>
    </location>
</feature>
<feature type="compositionally biased region" description="Low complexity" evidence="3">
    <location>
        <begin position="1150"/>
        <end position="1159"/>
    </location>
</feature>
<dbReference type="InterPro" id="IPR011993">
    <property type="entry name" value="PH-like_dom_sf"/>
</dbReference>
<feature type="region of interest" description="Disordered" evidence="3">
    <location>
        <begin position="467"/>
        <end position="534"/>
    </location>
</feature>
<feature type="compositionally biased region" description="Low complexity" evidence="3">
    <location>
        <begin position="189"/>
        <end position="202"/>
    </location>
</feature>
<feature type="compositionally biased region" description="Low complexity" evidence="3">
    <location>
        <begin position="989"/>
        <end position="1000"/>
    </location>
</feature>
<feature type="compositionally biased region" description="Basic and acidic residues" evidence="3">
    <location>
        <begin position="177"/>
        <end position="187"/>
    </location>
</feature>